<protein>
    <submittedName>
        <fullName evidence="1">Uncharacterized protein</fullName>
    </submittedName>
</protein>
<evidence type="ECO:0000313" key="1">
    <source>
        <dbReference type="EMBL" id="MFC3209031.1"/>
    </source>
</evidence>
<gene>
    <name evidence="1" type="ORF">ACFOHJ_22680</name>
</gene>
<name>A0ABV7KK11_9HYPH</name>
<keyword evidence="2" id="KW-1185">Reference proteome</keyword>
<dbReference type="EMBL" id="JBHRTK010000031">
    <property type="protein sequence ID" value="MFC3209031.1"/>
    <property type="molecule type" value="Genomic_DNA"/>
</dbReference>
<comment type="caution">
    <text evidence="1">The sequence shown here is derived from an EMBL/GenBank/DDBJ whole genome shotgun (WGS) entry which is preliminary data.</text>
</comment>
<organism evidence="1 2">
    <name type="scientific">Aquamicrobium soli</name>
    <dbReference type="NCBI Taxonomy" id="1811518"/>
    <lineage>
        <taxon>Bacteria</taxon>
        <taxon>Pseudomonadati</taxon>
        <taxon>Pseudomonadota</taxon>
        <taxon>Alphaproteobacteria</taxon>
        <taxon>Hyphomicrobiales</taxon>
        <taxon>Phyllobacteriaceae</taxon>
        <taxon>Aquamicrobium</taxon>
    </lineage>
</organism>
<reference evidence="2" key="1">
    <citation type="journal article" date="2019" name="Int. J. Syst. Evol. Microbiol.">
        <title>The Global Catalogue of Microorganisms (GCM) 10K type strain sequencing project: providing services to taxonomists for standard genome sequencing and annotation.</title>
        <authorList>
            <consortium name="The Broad Institute Genomics Platform"/>
            <consortium name="The Broad Institute Genome Sequencing Center for Infectious Disease"/>
            <person name="Wu L."/>
            <person name="Ma J."/>
        </authorList>
    </citation>
    <scope>NUCLEOTIDE SEQUENCE [LARGE SCALE GENOMIC DNA]</scope>
    <source>
        <strain evidence="2">KCTC 52165</strain>
    </source>
</reference>
<accession>A0ABV7KK11</accession>
<dbReference type="RefSeq" id="WP_378225079.1">
    <property type="nucleotide sequence ID" value="NZ_JBHRTK010000031.1"/>
</dbReference>
<dbReference type="Proteomes" id="UP001595583">
    <property type="component" value="Unassembled WGS sequence"/>
</dbReference>
<proteinExistence type="predicted"/>
<evidence type="ECO:0000313" key="2">
    <source>
        <dbReference type="Proteomes" id="UP001595583"/>
    </source>
</evidence>
<sequence length="69" mass="7608">MAEDAEAGDPLLAALCVGRLRHNMPAPGFFMVAEALGLFMSDPEGPEARDFHERELARVFGKYRRSNDG</sequence>